<evidence type="ECO:0000313" key="2">
    <source>
        <dbReference type="EMBL" id="KAK8078677.1"/>
    </source>
</evidence>
<reference evidence="2 3" key="1">
    <citation type="submission" date="2023-01" db="EMBL/GenBank/DDBJ databases">
        <title>Analysis of 21 Apiospora genomes using comparative genomics revels a genus with tremendous synthesis potential of carbohydrate active enzymes and secondary metabolites.</title>
        <authorList>
            <person name="Sorensen T."/>
        </authorList>
    </citation>
    <scope>NUCLEOTIDE SEQUENCE [LARGE SCALE GENOMIC DNA]</scope>
    <source>
        <strain evidence="2 3">CBS 83171</strain>
    </source>
</reference>
<organism evidence="2 3">
    <name type="scientific">Apiospora saccharicola</name>
    <dbReference type="NCBI Taxonomy" id="335842"/>
    <lineage>
        <taxon>Eukaryota</taxon>
        <taxon>Fungi</taxon>
        <taxon>Dikarya</taxon>
        <taxon>Ascomycota</taxon>
        <taxon>Pezizomycotina</taxon>
        <taxon>Sordariomycetes</taxon>
        <taxon>Xylariomycetidae</taxon>
        <taxon>Amphisphaeriales</taxon>
        <taxon>Apiosporaceae</taxon>
        <taxon>Apiospora</taxon>
    </lineage>
</organism>
<evidence type="ECO:0000256" key="1">
    <source>
        <dbReference type="SAM" id="MobiDB-lite"/>
    </source>
</evidence>
<evidence type="ECO:0000313" key="3">
    <source>
        <dbReference type="Proteomes" id="UP001446871"/>
    </source>
</evidence>
<keyword evidence="3" id="KW-1185">Reference proteome</keyword>
<protein>
    <submittedName>
        <fullName evidence="2">Uncharacterized protein</fullName>
    </submittedName>
</protein>
<comment type="caution">
    <text evidence="2">The sequence shown here is derived from an EMBL/GenBank/DDBJ whole genome shotgun (WGS) entry which is preliminary data.</text>
</comment>
<feature type="region of interest" description="Disordered" evidence="1">
    <location>
        <begin position="119"/>
        <end position="142"/>
    </location>
</feature>
<accession>A0ABR1W5B0</accession>
<sequence length="150" mass="15917">MRAPVVGQILVSETPVCIRKLLGRQVGLAVRVEVPVGAADEDGDLADGVVHVRQGGVEPVHLVKGDAERGVLLAQREQPVLFFNQPHEVAALQIEHREGLLPRGRERGAVGPVLQPAVQSDVRHGRDSVDGSGGRVQVHSQGTQEVAFGA</sequence>
<name>A0ABR1W5B0_9PEZI</name>
<dbReference type="Proteomes" id="UP001446871">
    <property type="component" value="Unassembled WGS sequence"/>
</dbReference>
<proteinExistence type="predicted"/>
<gene>
    <name evidence="2" type="ORF">PG996_004847</name>
</gene>
<dbReference type="EMBL" id="JAQQWM010000002">
    <property type="protein sequence ID" value="KAK8078677.1"/>
    <property type="molecule type" value="Genomic_DNA"/>
</dbReference>